<accession>A0A7D4A835</accession>
<dbReference type="NCBIfam" id="TIGR02227">
    <property type="entry name" value="sigpep_I_bact"/>
    <property type="match status" value="1"/>
</dbReference>
<evidence type="ECO:0000256" key="5">
    <source>
        <dbReference type="ARBA" id="ARBA00022801"/>
    </source>
</evidence>
<dbReference type="CDD" id="cd06530">
    <property type="entry name" value="S26_SPase_I"/>
    <property type="match status" value="1"/>
</dbReference>
<evidence type="ECO:0000313" key="11">
    <source>
        <dbReference type="Proteomes" id="UP000501240"/>
    </source>
</evidence>
<dbReference type="EMBL" id="CP053892">
    <property type="protein sequence ID" value="QKG23507.1"/>
    <property type="molecule type" value="Genomic_DNA"/>
</dbReference>
<dbReference type="Gene3D" id="2.10.109.10">
    <property type="entry name" value="Umud Fragment, subunit A"/>
    <property type="match status" value="1"/>
</dbReference>
<dbReference type="SUPFAM" id="SSF51306">
    <property type="entry name" value="LexA/Signal peptidase"/>
    <property type="match status" value="1"/>
</dbReference>
<dbReference type="EC" id="3.4.21.89" evidence="4 7"/>
<dbReference type="Pfam" id="PF10502">
    <property type="entry name" value="Peptidase_S26"/>
    <property type="match status" value="1"/>
</dbReference>
<dbReference type="Proteomes" id="UP000501240">
    <property type="component" value="Chromosome"/>
</dbReference>
<feature type="domain" description="Peptidase S26" evidence="9">
    <location>
        <begin position="64"/>
        <end position="263"/>
    </location>
</feature>
<feature type="compositionally biased region" description="Acidic residues" evidence="8">
    <location>
        <begin position="24"/>
        <end position="35"/>
    </location>
</feature>
<sequence length="309" mass="34027">MGRQARGDRRDMHSSSDGAAPREEDLDGSGPEEETSERPSGGADEEAEGGEPAGKKKKKGSFWKELPVLIVVAVALALVVKSFVVQAFYIPSGSMQNTLEIGDRVLVNKIVYHTRDIKRGDIVVFNGMDSWDPEVTYTEPKNPVTRFFRWVGGAFGVAPGEKDYIKRVIAIPGDRVKCCDAQGRVTVNGVALDERSYLYTDPVTHEQNKPSDQKFDVTVKPGTLWVMGDHRELSADSRAHQEDPGGGAIPEDRVIGRAFVVVWPFNRVKTLPIPHTFTQAAGGLAPATPFALGLLIATPAFWLRRRFRR</sequence>
<evidence type="ECO:0000256" key="7">
    <source>
        <dbReference type="RuleBase" id="RU362042"/>
    </source>
</evidence>
<dbReference type="GO" id="GO:0006465">
    <property type="term" value="P:signal peptide processing"/>
    <property type="evidence" value="ECO:0007669"/>
    <property type="project" value="InterPro"/>
</dbReference>
<feature type="region of interest" description="Disordered" evidence="8">
    <location>
        <begin position="1"/>
        <end position="58"/>
    </location>
</feature>
<dbReference type="PROSITE" id="PS00761">
    <property type="entry name" value="SPASE_I_3"/>
    <property type="match status" value="1"/>
</dbReference>
<evidence type="ECO:0000313" key="10">
    <source>
        <dbReference type="EMBL" id="QKG23507.1"/>
    </source>
</evidence>
<keyword evidence="7" id="KW-1133">Transmembrane helix</keyword>
<feature type="active site" evidence="6">
    <location>
        <position position="166"/>
    </location>
</feature>
<evidence type="ECO:0000256" key="3">
    <source>
        <dbReference type="ARBA" id="ARBA00009370"/>
    </source>
</evidence>
<dbReference type="InterPro" id="IPR036286">
    <property type="entry name" value="LexA/Signal_pep-like_sf"/>
</dbReference>
<evidence type="ECO:0000256" key="1">
    <source>
        <dbReference type="ARBA" id="ARBA00000677"/>
    </source>
</evidence>
<organism evidence="10 11">
    <name type="scientific">Actinomadura verrucosospora</name>
    <dbReference type="NCBI Taxonomy" id="46165"/>
    <lineage>
        <taxon>Bacteria</taxon>
        <taxon>Bacillati</taxon>
        <taxon>Actinomycetota</taxon>
        <taxon>Actinomycetes</taxon>
        <taxon>Streptosporangiales</taxon>
        <taxon>Thermomonosporaceae</taxon>
        <taxon>Actinomadura</taxon>
    </lineage>
</organism>
<evidence type="ECO:0000256" key="8">
    <source>
        <dbReference type="SAM" id="MobiDB-lite"/>
    </source>
</evidence>
<evidence type="ECO:0000256" key="2">
    <source>
        <dbReference type="ARBA" id="ARBA00004401"/>
    </source>
</evidence>
<feature type="transmembrane region" description="Helical" evidence="7">
    <location>
        <begin position="283"/>
        <end position="303"/>
    </location>
</feature>
<dbReference type="PRINTS" id="PR00727">
    <property type="entry name" value="LEADERPTASE"/>
</dbReference>
<dbReference type="GO" id="GO:0009003">
    <property type="term" value="F:signal peptidase activity"/>
    <property type="evidence" value="ECO:0007669"/>
    <property type="project" value="UniProtKB-EC"/>
</dbReference>
<dbReference type="GO" id="GO:0004252">
    <property type="term" value="F:serine-type endopeptidase activity"/>
    <property type="evidence" value="ECO:0007669"/>
    <property type="project" value="InterPro"/>
</dbReference>
<comment type="similarity">
    <text evidence="3 7">Belongs to the peptidase S26 family.</text>
</comment>
<keyword evidence="11" id="KW-1185">Reference proteome</keyword>
<comment type="subcellular location">
    <subcellularLocation>
        <location evidence="2">Cell membrane</location>
        <topology evidence="2">Single-pass type II membrane protein</topology>
    </subcellularLocation>
    <subcellularLocation>
        <location evidence="7">Membrane</location>
        <topology evidence="7">Single-pass type II membrane protein</topology>
    </subcellularLocation>
</comment>
<keyword evidence="5 7" id="KW-0378">Hydrolase</keyword>
<proteinExistence type="inferred from homology"/>
<dbReference type="InterPro" id="IPR000223">
    <property type="entry name" value="Pept_S26A_signal_pept_1"/>
</dbReference>
<keyword evidence="7" id="KW-0812">Transmembrane</keyword>
<comment type="catalytic activity">
    <reaction evidence="1 7">
        <text>Cleavage of hydrophobic, N-terminal signal or leader sequences from secreted and periplasmic proteins.</text>
        <dbReference type="EC" id="3.4.21.89"/>
    </reaction>
</comment>
<keyword evidence="7" id="KW-0645">Protease</keyword>
<dbReference type="InterPro" id="IPR019758">
    <property type="entry name" value="Pept_S26A_signal_pept_1_CS"/>
</dbReference>
<dbReference type="PANTHER" id="PTHR43390:SF1">
    <property type="entry name" value="CHLOROPLAST PROCESSING PEPTIDASE"/>
    <property type="match status" value="1"/>
</dbReference>
<reference evidence="10 11" key="1">
    <citation type="submission" date="2020-05" db="EMBL/GenBank/DDBJ databases">
        <title>Actinomadura verrucosospora NRRL-B18236 (PFL_A860) Genome sequencing and assembly.</title>
        <authorList>
            <person name="Samborskyy M."/>
        </authorList>
    </citation>
    <scope>NUCLEOTIDE SEQUENCE [LARGE SCALE GENOMIC DNA]</scope>
    <source>
        <strain evidence="10 11">NRRL:B18236</strain>
    </source>
</reference>
<feature type="compositionally biased region" description="Basic and acidic residues" evidence="8">
    <location>
        <begin position="1"/>
        <end position="14"/>
    </location>
</feature>
<evidence type="ECO:0000256" key="4">
    <source>
        <dbReference type="ARBA" id="ARBA00013208"/>
    </source>
</evidence>
<gene>
    <name evidence="10" type="ORF">ACTIVE_5150</name>
</gene>
<protein>
    <recommendedName>
        <fullName evidence="4 7">Signal peptidase I</fullName>
        <ecNumber evidence="4 7">3.4.21.89</ecNumber>
    </recommendedName>
</protein>
<dbReference type="InterPro" id="IPR019533">
    <property type="entry name" value="Peptidase_S26"/>
</dbReference>
<dbReference type="GO" id="GO:0005886">
    <property type="term" value="C:plasma membrane"/>
    <property type="evidence" value="ECO:0007669"/>
    <property type="project" value="UniProtKB-SubCell"/>
</dbReference>
<evidence type="ECO:0000256" key="6">
    <source>
        <dbReference type="PIRSR" id="PIRSR600223-1"/>
    </source>
</evidence>
<dbReference type="AlphaFoldDB" id="A0A7D4A835"/>
<feature type="active site" evidence="6">
    <location>
        <position position="94"/>
    </location>
</feature>
<keyword evidence="7" id="KW-0472">Membrane</keyword>
<comment type="caution">
    <text evidence="7">Lacks conserved residue(s) required for the propagation of feature annotation.</text>
</comment>
<feature type="transmembrane region" description="Helical" evidence="7">
    <location>
        <begin position="66"/>
        <end position="89"/>
    </location>
</feature>
<evidence type="ECO:0000259" key="9">
    <source>
        <dbReference type="Pfam" id="PF10502"/>
    </source>
</evidence>
<dbReference type="PANTHER" id="PTHR43390">
    <property type="entry name" value="SIGNAL PEPTIDASE I"/>
    <property type="match status" value="1"/>
</dbReference>
<name>A0A7D4A835_ACTVE</name>